<dbReference type="EMBL" id="RSCE01000002">
    <property type="protein sequence ID" value="RSH86190.1"/>
    <property type="molecule type" value="Genomic_DNA"/>
</dbReference>
<dbReference type="GeneID" id="39588964"/>
<protein>
    <recommendedName>
        <fullName evidence="4">Mediator complex subunit 9</fullName>
    </recommendedName>
</protein>
<gene>
    <name evidence="2" type="ORF">EHS24_004421</name>
</gene>
<evidence type="ECO:0008006" key="4">
    <source>
        <dbReference type="Google" id="ProtNLM"/>
    </source>
</evidence>
<comment type="caution">
    <text evidence="2">The sequence shown here is derived from an EMBL/GenBank/DDBJ whole genome shotgun (WGS) entry which is preliminary data.</text>
</comment>
<feature type="region of interest" description="Disordered" evidence="1">
    <location>
        <begin position="1"/>
        <end position="35"/>
    </location>
</feature>
<accession>A0A427Y534</accession>
<feature type="region of interest" description="Disordered" evidence="1">
    <location>
        <begin position="124"/>
        <end position="150"/>
    </location>
</feature>
<evidence type="ECO:0000313" key="2">
    <source>
        <dbReference type="EMBL" id="RSH86190.1"/>
    </source>
</evidence>
<evidence type="ECO:0000313" key="3">
    <source>
        <dbReference type="Proteomes" id="UP000279236"/>
    </source>
</evidence>
<dbReference type="RefSeq" id="XP_028478975.1">
    <property type="nucleotide sequence ID" value="XM_028620003.1"/>
</dbReference>
<keyword evidence="3" id="KW-1185">Reference proteome</keyword>
<name>A0A427Y534_9TREE</name>
<dbReference type="Proteomes" id="UP000279236">
    <property type="component" value="Unassembled WGS sequence"/>
</dbReference>
<feature type="compositionally biased region" description="Low complexity" evidence="1">
    <location>
        <begin position="134"/>
        <end position="150"/>
    </location>
</feature>
<proteinExistence type="predicted"/>
<feature type="compositionally biased region" description="Low complexity" evidence="1">
    <location>
        <begin position="7"/>
        <end position="35"/>
    </location>
</feature>
<organism evidence="2 3">
    <name type="scientific">Apiotrichum porosum</name>
    <dbReference type="NCBI Taxonomy" id="105984"/>
    <lineage>
        <taxon>Eukaryota</taxon>
        <taxon>Fungi</taxon>
        <taxon>Dikarya</taxon>
        <taxon>Basidiomycota</taxon>
        <taxon>Agaricomycotina</taxon>
        <taxon>Tremellomycetes</taxon>
        <taxon>Trichosporonales</taxon>
        <taxon>Trichosporonaceae</taxon>
        <taxon>Apiotrichum</taxon>
    </lineage>
</organism>
<reference evidence="2 3" key="1">
    <citation type="submission" date="2018-11" db="EMBL/GenBank/DDBJ databases">
        <title>Genome sequence of Apiotrichum porosum DSM 27194.</title>
        <authorList>
            <person name="Aliyu H."/>
            <person name="Gorte O."/>
            <person name="Ochsenreither K."/>
        </authorList>
    </citation>
    <scope>NUCLEOTIDE SEQUENCE [LARGE SCALE GENOMIC DNA]</scope>
    <source>
        <strain evidence="2 3">DSM 27194</strain>
    </source>
</reference>
<sequence>MAAAQQPSGSIPIITTTAPATASGPAPAPAETAPALPQGTFSSILPAVEDVLQLIYGLAEGDAAATTDAIVAKAKEVNTQLANMKKAANDLPGGHLGVDGVVAVTRVLEEQIERKHAVLRAFGEMPTPTADGGPPEVTTASATATPAVHP</sequence>
<dbReference type="AlphaFoldDB" id="A0A427Y534"/>
<evidence type="ECO:0000256" key="1">
    <source>
        <dbReference type="SAM" id="MobiDB-lite"/>
    </source>
</evidence>